<feature type="domain" description="Tip attachment protein J" evidence="1">
    <location>
        <begin position="204"/>
        <end position="364"/>
    </location>
</feature>
<dbReference type="InterPro" id="IPR032876">
    <property type="entry name" value="J_dom"/>
</dbReference>
<reference evidence="2 3" key="1">
    <citation type="journal article" date="2019" name="ISME J.">
        <title>Candidatus Macondimonas diazotrophica, a novel gammaproteobacterial genus dominating crude-oil-contaminated coastal sediments.</title>
        <authorList>
            <person name="Karthikeyan S."/>
            <person name="Konstantinidis K."/>
        </authorList>
    </citation>
    <scope>NUCLEOTIDE SEQUENCE [LARGE SCALE GENOMIC DNA]</scope>
    <source>
        <strain evidence="2 3">KTK01</strain>
    </source>
</reference>
<proteinExistence type="predicted"/>
<sequence>MGSGGGKQTVGYRYHLGFRVVLGHGPIDSLLRITYDDREVWSGNLTASGAIDVNKPDLMGGEGREGGIVGRFSVAFGEASQGVNAYLQSVLGGVVPAFRHKCSVIAEQIYYGTNPYLKEFAWQPQRALSREVTWYDAKADINGHMNPAHMIVDAITSRKFGAGLPVSAIDDARFRAAADTLHGEGFGLSVFWTFGREPDAVPKFVQAVLDHIGGTLFPDPQTGLIRLELHRGGYDVGTLPLFDDSNSELFDYETGHLADTINEVVVTYTRPDTDQPATVSAQNIGNVNAQGRVVSHAVEYPMIQDDTLAARVLDRDLRALSTPLDVARLEVDRTGWDLYPGRVIRVTSAKLGITEGVFRVAHIEEPGLEAAPKLSVRIVQDVFGLSAGSYVVRQPSAWVDPVQPVADLATVLLAEIPYYHLALNLRPADLEALLPDYGFVQAFAPRDEQSWYSFDLHYSPDNITYAAEPLASGTFGPVLQLGAGIGRLDTLLTIASATDPQLVAVGQYGVLIEGAVEEMVEITAWNPTTLATTIKRAVMDSVPRTFTAAARLFVTSFPGAADNTERTDAETAWYKALPRNRDGVLALGSATGRSLTLANRASRPYPPGNLRVNTQYYPASIGTTDQLTLAWAHRDRILQTAGLTTWTSGDIGPEPGTTYTLRLYNE</sequence>
<name>A0A4Z0F6F4_9GAMM</name>
<dbReference type="RefSeq" id="WP_135282948.1">
    <property type="nucleotide sequence ID" value="NZ_SRIO01000040.1"/>
</dbReference>
<evidence type="ECO:0000313" key="2">
    <source>
        <dbReference type="EMBL" id="TFZ81177.1"/>
    </source>
</evidence>
<dbReference type="AlphaFoldDB" id="A0A4Z0F6F4"/>
<dbReference type="EMBL" id="SRIO01000040">
    <property type="protein sequence ID" value="TFZ81177.1"/>
    <property type="molecule type" value="Genomic_DNA"/>
</dbReference>
<keyword evidence="3" id="KW-1185">Reference proteome</keyword>
<feature type="non-terminal residue" evidence="2">
    <location>
        <position position="666"/>
    </location>
</feature>
<gene>
    <name evidence="2" type="ORF">E4680_13510</name>
</gene>
<dbReference type="OrthoDB" id="5917852at2"/>
<dbReference type="Pfam" id="PF13550">
    <property type="entry name" value="Phage-tail_3"/>
    <property type="match status" value="1"/>
</dbReference>
<evidence type="ECO:0000313" key="3">
    <source>
        <dbReference type="Proteomes" id="UP000297890"/>
    </source>
</evidence>
<evidence type="ECO:0000259" key="1">
    <source>
        <dbReference type="Pfam" id="PF13550"/>
    </source>
</evidence>
<accession>A0A4Z0F6F4</accession>
<protein>
    <recommendedName>
        <fullName evidence="1">Tip attachment protein J domain-containing protein</fullName>
    </recommendedName>
</protein>
<organism evidence="2 3">
    <name type="scientific">Candidatus Macondimonas diazotrophica</name>
    <dbReference type="NCBI Taxonomy" id="2305248"/>
    <lineage>
        <taxon>Bacteria</taxon>
        <taxon>Pseudomonadati</taxon>
        <taxon>Pseudomonadota</taxon>
        <taxon>Gammaproteobacteria</taxon>
        <taxon>Chromatiales</taxon>
        <taxon>Ectothiorhodospiraceae</taxon>
        <taxon>Candidatus Macondimonas</taxon>
    </lineage>
</organism>
<comment type="caution">
    <text evidence="2">The sequence shown here is derived from an EMBL/GenBank/DDBJ whole genome shotgun (WGS) entry which is preliminary data.</text>
</comment>
<dbReference type="Proteomes" id="UP000297890">
    <property type="component" value="Unassembled WGS sequence"/>
</dbReference>